<dbReference type="EMBL" id="AZGK01000010">
    <property type="protein sequence ID" value="KRM46091.1"/>
    <property type="molecule type" value="Genomic_DNA"/>
</dbReference>
<keyword evidence="4" id="KW-0560">Oxidoreductase</keyword>
<evidence type="ECO:0000256" key="4">
    <source>
        <dbReference type="ARBA" id="ARBA00023002"/>
    </source>
</evidence>
<feature type="domain" description="FAD-dependent oxidoreductase 2 FAD-binding" evidence="5">
    <location>
        <begin position="18"/>
        <end position="110"/>
    </location>
</feature>
<organism evidence="6 7">
    <name type="scientific">Lentilactobacillus parabuchneri DSM 5707 = NBRC 107865</name>
    <dbReference type="NCBI Taxonomy" id="1423784"/>
    <lineage>
        <taxon>Bacteria</taxon>
        <taxon>Bacillati</taxon>
        <taxon>Bacillota</taxon>
        <taxon>Bacilli</taxon>
        <taxon>Lactobacillales</taxon>
        <taxon>Lactobacillaceae</taxon>
        <taxon>Lentilactobacillus</taxon>
    </lineage>
</organism>
<dbReference type="Pfam" id="PF00890">
    <property type="entry name" value="FAD_binding_2"/>
    <property type="match status" value="1"/>
</dbReference>
<gene>
    <name evidence="6" type="ORF">FC51_GL000540</name>
</gene>
<dbReference type="SUPFAM" id="SSF51905">
    <property type="entry name" value="FAD/NAD(P)-binding domain"/>
    <property type="match status" value="1"/>
</dbReference>
<evidence type="ECO:0000256" key="2">
    <source>
        <dbReference type="ARBA" id="ARBA00022630"/>
    </source>
</evidence>
<evidence type="ECO:0000259" key="5">
    <source>
        <dbReference type="Pfam" id="PF00890"/>
    </source>
</evidence>
<evidence type="ECO:0000256" key="1">
    <source>
        <dbReference type="ARBA" id="ARBA00001974"/>
    </source>
</evidence>
<dbReference type="Proteomes" id="UP000051957">
    <property type="component" value="Unassembled WGS sequence"/>
</dbReference>
<dbReference type="PATRIC" id="fig|1423784.4.peg.534"/>
<keyword evidence="3" id="KW-0274">FAD</keyword>
<keyword evidence="2" id="KW-0285">Flavoprotein</keyword>
<evidence type="ECO:0000256" key="3">
    <source>
        <dbReference type="ARBA" id="ARBA00022827"/>
    </source>
</evidence>
<dbReference type="GO" id="GO:0016491">
    <property type="term" value="F:oxidoreductase activity"/>
    <property type="evidence" value="ECO:0007669"/>
    <property type="project" value="UniProtKB-KW"/>
</dbReference>
<dbReference type="PANTHER" id="PTHR43400:SF7">
    <property type="entry name" value="FAD-DEPENDENT OXIDOREDUCTASE 2 FAD BINDING DOMAIN-CONTAINING PROTEIN"/>
    <property type="match status" value="1"/>
</dbReference>
<dbReference type="PANTHER" id="PTHR43400">
    <property type="entry name" value="FUMARATE REDUCTASE"/>
    <property type="match status" value="1"/>
</dbReference>
<dbReference type="InterPro" id="IPR050315">
    <property type="entry name" value="FAD-oxidoreductase_2"/>
</dbReference>
<evidence type="ECO:0000313" key="6">
    <source>
        <dbReference type="EMBL" id="KRM46091.1"/>
    </source>
</evidence>
<evidence type="ECO:0000313" key="7">
    <source>
        <dbReference type="Proteomes" id="UP000051957"/>
    </source>
</evidence>
<comment type="caution">
    <text evidence="6">The sequence shown here is derived from an EMBL/GenBank/DDBJ whole genome shotgun (WGS) entry which is preliminary data.</text>
</comment>
<dbReference type="Gene3D" id="3.50.50.60">
    <property type="entry name" value="FAD/NAD(P)-binding domain"/>
    <property type="match status" value="1"/>
</dbReference>
<protein>
    <submittedName>
        <fullName evidence="6">Flavocytochrome c</fullName>
    </submittedName>
</protein>
<dbReference type="InterPro" id="IPR036188">
    <property type="entry name" value="FAD/NAD-bd_sf"/>
</dbReference>
<reference evidence="6 7" key="1">
    <citation type="journal article" date="2015" name="Genome Announc.">
        <title>Expanding the biotechnology potential of lactobacilli through comparative genomics of 213 strains and associated genera.</title>
        <authorList>
            <person name="Sun Z."/>
            <person name="Harris H.M."/>
            <person name="McCann A."/>
            <person name="Guo C."/>
            <person name="Argimon S."/>
            <person name="Zhang W."/>
            <person name="Yang X."/>
            <person name="Jeffery I.B."/>
            <person name="Cooney J.C."/>
            <person name="Kagawa T.F."/>
            <person name="Liu W."/>
            <person name="Song Y."/>
            <person name="Salvetti E."/>
            <person name="Wrobel A."/>
            <person name="Rasinkangas P."/>
            <person name="Parkhill J."/>
            <person name="Rea M.C."/>
            <person name="O'Sullivan O."/>
            <person name="Ritari J."/>
            <person name="Douillard F.P."/>
            <person name="Paul Ross R."/>
            <person name="Yang R."/>
            <person name="Briner A.E."/>
            <person name="Felis G.E."/>
            <person name="de Vos W.M."/>
            <person name="Barrangou R."/>
            <person name="Klaenhammer T.R."/>
            <person name="Caufield P.W."/>
            <person name="Cui Y."/>
            <person name="Zhang H."/>
            <person name="O'Toole P.W."/>
        </authorList>
    </citation>
    <scope>NUCLEOTIDE SEQUENCE [LARGE SCALE GENOMIC DNA]</scope>
    <source>
        <strain evidence="6 7">DSM 5707</strain>
    </source>
</reference>
<dbReference type="InterPro" id="IPR003953">
    <property type="entry name" value="FAD-dep_OxRdtase_2_FAD-bd"/>
</dbReference>
<name>A0A0R1Z2F0_9LACO</name>
<dbReference type="AlphaFoldDB" id="A0A0R1Z2F0"/>
<accession>A0A0R1Z2F0</accession>
<comment type="cofactor">
    <cofactor evidence="1">
        <name>FAD</name>
        <dbReference type="ChEBI" id="CHEBI:57692"/>
    </cofactor>
</comment>
<sequence length="122" mass="13026">MSERFEPTSLDKLEKQYDLVVIGSGSAGLTTAIKAAELGLHPVILEKMLTVGGDTKRASSGMNAAETFVQTEQGIQDSVGQFYYETLRGGHGQNDPDLLKYFTEHGARAASGSTKKGSNLTT</sequence>
<proteinExistence type="predicted"/>